<evidence type="ECO:0000256" key="1">
    <source>
        <dbReference type="ARBA" id="ARBA00023015"/>
    </source>
</evidence>
<proteinExistence type="predicted"/>
<reference evidence="6 7" key="1">
    <citation type="submission" date="2015-08" db="EMBL/GenBank/DDBJ databases">
        <title>Complete genome sequence of Sulfurifustis variabilis.</title>
        <authorList>
            <person name="Miura A."/>
            <person name="Kojima H."/>
            <person name="Fukui M."/>
        </authorList>
    </citation>
    <scope>NUCLEOTIDE SEQUENCE [LARGE SCALE GENOMIC DNA]</scope>
    <source>
        <strain evidence="7">skN76</strain>
    </source>
</reference>
<dbReference type="GO" id="GO:0005829">
    <property type="term" value="C:cytosol"/>
    <property type="evidence" value="ECO:0007669"/>
    <property type="project" value="TreeGrafter"/>
</dbReference>
<keyword evidence="2" id="KW-0238">DNA-binding</keyword>
<dbReference type="SMART" id="SM00419">
    <property type="entry name" value="HTH_CRP"/>
    <property type="match status" value="1"/>
</dbReference>
<dbReference type="InterPro" id="IPR018490">
    <property type="entry name" value="cNMP-bd_dom_sf"/>
</dbReference>
<dbReference type="Gene3D" id="2.60.120.10">
    <property type="entry name" value="Jelly Rolls"/>
    <property type="match status" value="1"/>
</dbReference>
<dbReference type="SUPFAM" id="SSF51206">
    <property type="entry name" value="cAMP-binding domain-like"/>
    <property type="match status" value="1"/>
</dbReference>
<dbReference type="SUPFAM" id="SSF46785">
    <property type="entry name" value="Winged helix' DNA-binding domain"/>
    <property type="match status" value="1"/>
</dbReference>
<dbReference type="FunFam" id="1.10.10.10:FF:000028">
    <property type="entry name" value="Fumarate/nitrate reduction transcriptional regulator Fnr"/>
    <property type="match status" value="1"/>
</dbReference>
<evidence type="ECO:0000259" key="5">
    <source>
        <dbReference type="PROSITE" id="PS51063"/>
    </source>
</evidence>
<dbReference type="Gene3D" id="1.10.10.10">
    <property type="entry name" value="Winged helix-like DNA-binding domain superfamily/Winged helix DNA-binding domain"/>
    <property type="match status" value="1"/>
</dbReference>
<dbReference type="InterPro" id="IPR000595">
    <property type="entry name" value="cNMP-bd_dom"/>
</dbReference>
<dbReference type="GO" id="GO:0003700">
    <property type="term" value="F:DNA-binding transcription factor activity"/>
    <property type="evidence" value="ECO:0007669"/>
    <property type="project" value="InterPro"/>
</dbReference>
<dbReference type="InterPro" id="IPR036390">
    <property type="entry name" value="WH_DNA-bd_sf"/>
</dbReference>
<dbReference type="PANTHER" id="PTHR24567:SF75">
    <property type="entry name" value="FUMARATE AND NITRATE REDUCTION REGULATORY PROTEIN"/>
    <property type="match status" value="1"/>
</dbReference>
<sequence>MRSVQTAGVGEYAACQRCSLHPLCVPTPLTRGDVEILGRLLRRRRVIDRGELVFRTGDPCSGFYAICAGSVKTSVVGRDGRLQVVGFHIAGELIGPSGACLEQHECDATALERTEICEIPLGRLREIAEQSVSLRRALFHFLGSEIAERQEQLLPFIGRKTAASRLAAYLLSLSDRFARRGHAGREFMLPMSRTDIGNYLGLAKETVSRLFARFEQEGLIRMRSRLLLIVDRERLQGVAGELPVSGRPVDRVQ</sequence>
<dbReference type="PRINTS" id="PR00034">
    <property type="entry name" value="HTHCRP"/>
</dbReference>
<feature type="domain" description="HTH crp-type" evidence="5">
    <location>
        <begin position="160"/>
        <end position="233"/>
    </location>
</feature>
<dbReference type="EMBL" id="AP014936">
    <property type="protein sequence ID" value="BAU48817.1"/>
    <property type="molecule type" value="Genomic_DNA"/>
</dbReference>
<dbReference type="GO" id="GO:0003677">
    <property type="term" value="F:DNA binding"/>
    <property type="evidence" value="ECO:0007669"/>
    <property type="project" value="UniProtKB-KW"/>
</dbReference>
<dbReference type="InterPro" id="IPR036388">
    <property type="entry name" value="WH-like_DNA-bd_sf"/>
</dbReference>
<evidence type="ECO:0000256" key="3">
    <source>
        <dbReference type="ARBA" id="ARBA00023163"/>
    </source>
</evidence>
<evidence type="ECO:0000313" key="6">
    <source>
        <dbReference type="EMBL" id="BAU48817.1"/>
    </source>
</evidence>
<dbReference type="CDD" id="cd00092">
    <property type="entry name" value="HTH_CRP"/>
    <property type="match status" value="1"/>
</dbReference>
<evidence type="ECO:0000313" key="7">
    <source>
        <dbReference type="Proteomes" id="UP000218899"/>
    </source>
</evidence>
<dbReference type="InterPro" id="IPR018335">
    <property type="entry name" value="Tscrpt_reg_HTH_Crp-type_CS"/>
</dbReference>
<name>A0A1B4VE02_9GAMM</name>
<dbReference type="RefSeq" id="WP_231971778.1">
    <property type="nucleotide sequence ID" value="NZ_AP014936.1"/>
</dbReference>
<organism evidence="6 7">
    <name type="scientific">Sulfurifustis variabilis</name>
    <dbReference type="NCBI Taxonomy" id="1675686"/>
    <lineage>
        <taxon>Bacteria</taxon>
        <taxon>Pseudomonadati</taxon>
        <taxon>Pseudomonadota</taxon>
        <taxon>Gammaproteobacteria</taxon>
        <taxon>Acidiferrobacterales</taxon>
        <taxon>Acidiferrobacteraceae</taxon>
        <taxon>Sulfurifustis</taxon>
    </lineage>
</organism>
<accession>A0A1B4VE02</accession>
<dbReference type="KEGG" id="sva:SVA_2267"/>
<dbReference type="PANTHER" id="PTHR24567">
    <property type="entry name" value="CRP FAMILY TRANSCRIPTIONAL REGULATORY PROTEIN"/>
    <property type="match status" value="1"/>
</dbReference>
<dbReference type="Pfam" id="PF00027">
    <property type="entry name" value="cNMP_binding"/>
    <property type="match status" value="1"/>
</dbReference>
<dbReference type="PROSITE" id="PS50042">
    <property type="entry name" value="CNMP_BINDING_3"/>
    <property type="match status" value="1"/>
</dbReference>
<evidence type="ECO:0000259" key="4">
    <source>
        <dbReference type="PROSITE" id="PS50042"/>
    </source>
</evidence>
<keyword evidence="1" id="KW-0805">Transcription regulation</keyword>
<protein>
    <submittedName>
        <fullName evidence="6">Transcriptional regulator</fullName>
    </submittedName>
</protein>
<evidence type="ECO:0000256" key="2">
    <source>
        <dbReference type="ARBA" id="ARBA00023125"/>
    </source>
</evidence>
<dbReference type="PROSITE" id="PS51063">
    <property type="entry name" value="HTH_CRP_2"/>
    <property type="match status" value="1"/>
</dbReference>
<dbReference type="Proteomes" id="UP000218899">
    <property type="component" value="Chromosome"/>
</dbReference>
<dbReference type="InterPro" id="IPR014710">
    <property type="entry name" value="RmlC-like_jellyroll"/>
</dbReference>
<dbReference type="InterPro" id="IPR012318">
    <property type="entry name" value="HTH_CRP"/>
</dbReference>
<keyword evidence="7" id="KW-1185">Reference proteome</keyword>
<dbReference type="SMART" id="SM00100">
    <property type="entry name" value="cNMP"/>
    <property type="match status" value="1"/>
</dbReference>
<dbReference type="CDD" id="cd00038">
    <property type="entry name" value="CAP_ED"/>
    <property type="match status" value="1"/>
</dbReference>
<keyword evidence="3" id="KW-0804">Transcription</keyword>
<dbReference type="PROSITE" id="PS00042">
    <property type="entry name" value="HTH_CRP_1"/>
    <property type="match status" value="1"/>
</dbReference>
<gene>
    <name evidence="6" type="ORF">SVA_2267</name>
</gene>
<dbReference type="InterPro" id="IPR050397">
    <property type="entry name" value="Env_Response_Regulators"/>
</dbReference>
<dbReference type="Pfam" id="PF13545">
    <property type="entry name" value="HTH_Crp_2"/>
    <property type="match status" value="1"/>
</dbReference>
<dbReference type="AlphaFoldDB" id="A0A1B4VE02"/>
<feature type="domain" description="Cyclic nucleotide-binding" evidence="4">
    <location>
        <begin position="25"/>
        <end position="95"/>
    </location>
</feature>